<keyword evidence="2" id="KW-1133">Transmembrane helix</keyword>
<dbReference type="RefSeq" id="WP_265999539.1">
    <property type="nucleotide sequence ID" value="NZ_JAPJDN010000027.1"/>
</dbReference>
<protein>
    <submittedName>
        <fullName evidence="3">DUF2561 family protein</fullName>
    </submittedName>
</protein>
<evidence type="ECO:0000256" key="1">
    <source>
        <dbReference type="SAM" id="MobiDB-lite"/>
    </source>
</evidence>
<dbReference type="Proteomes" id="UP001300745">
    <property type="component" value="Unassembled WGS sequence"/>
</dbReference>
<feature type="transmembrane region" description="Helical" evidence="2">
    <location>
        <begin position="204"/>
        <end position="226"/>
    </location>
</feature>
<proteinExistence type="predicted"/>
<dbReference type="InterPro" id="IPR024381">
    <property type="entry name" value="DUF2561"/>
</dbReference>
<organism evidence="3 4">
    <name type="scientific">Mycobacterium pinniadriaticum</name>
    <dbReference type="NCBI Taxonomy" id="2994102"/>
    <lineage>
        <taxon>Bacteria</taxon>
        <taxon>Bacillati</taxon>
        <taxon>Actinomycetota</taxon>
        <taxon>Actinomycetes</taxon>
        <taxon>Mycobacteriales</taxon>
        <taxon>Mycobacteriaceae</taxon>
        <taxon>Mycobacterium</taxon>
    </lineage>
</organism>
<keyword evidence="4" id="KW-1185">Reference proteome</keyword>
<sequence>MARETELPLAGETDDDRRSPETVDRLLVGVCGAIWLVLLAVTVIAIVALVDMSRGRTVGGDGPHTPWLLYSIIIVSALIIVGAIPLLIRARRTALADARVTTSEAAKPPGPQRPAGAPVAPVRGTEPPTEKLKVFGATVDPYERYQPDFAQSSASRRADPLIPATELDRLWLRATVMLAGAIGLALVGVSTATYLLAVGSDTPAWVALGLAAIITVAMPAIPVTYLRQLHGAVEESVPAD</sequence>
<comment type="caution">
    <text evidence="3">The sequence shown here is derived from an EMBL/GenBank/DDBJ whole genome shotgun (WGS) entry which is preliminary data.</text>
</comment>
<dbReference type="Pfam" id="PF10812">
    <property type="entry name" value="DUF2561"/>
    <property type="match status" value="1"/>
</dbReference>
<name>A0ABT3SJQ4_9MYCO</name>
<evidence type="ECO:0000313" key="3">
    <source>
        <dbReference type="EMBL" id="MCX2939731.1"/>
    </source>
</evidence>
<dbReference type="EMBL" id="JAPJDO010000027">
    <property type="protein sequence ID" value="MCX2939731.1"/>
    <property type="molecule type" value="Genomic_DNA"/>
</dbReference>
<feature type="transmembrane region" description="Helical" evidence="2">
    <location>
        <begin position="26"/>
        <end position="47"/>
    </location>
</feature>
<accession>A0ABT3SJQ4</accession>
<keyword evidence="2" id="KW-0812">Transmembrane</keyword>
<gene>
    <name evidence="3" type="ORF">ORI27_23820</name>
</gene>
<keyword evidence="2" id="KW-0472">Membrane</keyword>
<feature type="transmembrane region" description="Helical" evidence="2">
    <location>
        <begin position="176"/>
        <end position="198"/>
    </location>
</feature>
<feature type="region of interest" description="Disordered" evidence="1">
    <location>
        <begin position="101"/>
        <end position="126"/>
    </location>
</feature>
<evidence type="ECO:0000256" key="2">
    <source>
        <dbReference type="SAM" id="Phobius"/>
    </source>
</evidence>
<evidence type="ECO:0000313" key="4">
    <source>
        <dbReference type="Proteomes" id="UP001300745"/>
    </source>
</evidence>
<feature type="transmembrane region" description="Helical" evidence="2">
    <location>
        <begin position="67"/>
        <end position="88"/>
    </location>
</feature>
<reference evidence="3 4" key="1">
    <citation type="submission" date="2022-11" db="EMBL/GenBank/DDBJ databases">
        <title>Mycobacterium sp. nov.</title>
        <authorList>
            <person name="Papic B."/>
            <person name="Spicic S."/>
            <person name="Duvnjak S."/>
        </authorList>
    </citation>
    <scope>NUCLEOTIDE SEQUENCE [LARGE SCALE GENOMIC DNA]</scope>
    <source>
        <strain evidence="3 4">CVI_P4</strain>
    </source>
</reference>